<dbReference type="EMBL" id="JAOALG010000002">
    <property type="protein sequence ID" value="MEQ5842910.1"/>
    <property type="molecule type" value="Genomic_DNA"/>
</dbReference>
<dbReference type="Proteomes" id="UP001469089">
    <property type="component" value="Unassembled WGS sequence"/>
</dbReference>
<keyword evidence="3" id="KW-0067">ATP-binding</keyword>
<evidence type="ECO:0000313" key="3">
    <source>
        <dbReference type="EMBL" id="MEQ5842910.1"/>
    </source>
</evidence>
<dbReference type="RefSeq" id="WP_349544658.1">
    <property type="nucleotide sequence ID" value="NZ_JAOALG010000002.1"/>
</dbReference>
<gene>
    <name evidence="3" type="ORF">N0A02_25980</name>
</gene>
<organism evidence="3 4">
    <name type="scientific">Paraburkholderia acidicola</name>
    <dbReference type="NCBI Taxonomy" id="1912599"/>
    <lineage>
        <taxon>Bacteria</taxon>
        <taxon>Pseudomonadati</taxon>
        <taxon>Pseudomonadota</taxon>
        <taxon>Betaproteobacteria</taxon>
        <taxon>Burkholderiales</taxon>
        <taxon>Burkholderiaceae</taxon>
        <taxon>Paraburkholderia</taxon>
    </lineage>
</organism>
<keyword evidence="4" id="KW-1185">Reference proteome</keyword>
<feature type="region of interest" description="Disordered" evidence="1">
    <location>
        <begin position="311"/>
        <end position="331"/>
    </location>
</feature>
<dbReference type="SUPFAM" id="SSF52540">
    <property type="entry name" value="P-loop containing nucleoside triphosphate hydrolases"/>
    <property type="match status" value="1"/>
</dbReference>
<dbReference type="GO" id="GO:0005524">
    <property type="term" value="F:ATP binding"/>
    <property type="evidence" value="ECO:0007669"/>
    <property type="project" value="UniProtKB-KW"/>
</dbReference>
<dbReference type="InterPro" id="IPR049945">
    <property type="entry name" value="AAA_22"/>
</dbReference>
<dbReference type="Pfam" id="PF13401">
    <property type="entry name" value="AAA_22"/>
    <property type="match status" value="1"/>
</dbReference>
<evidence type="ECO:0000259" key="2">
    <source>
        <dbReference type="Pfam" id="PF13401"/>
    </source>
</evidence>
<protein>
    <submittedName>
        <fullName evidence="3">ATP-binding protein</fullName>
    </submittedName>
</protein>
<keyword evidence="3" id="KW-0547">Nucleotide-binding</keyword>
<accession>A0ABV1LWD6</accession>
<evidence type="ECO:0000256" key="1">
    <source>
        <dbReference type="SAM" id="MobiDB-lite"/>
    </source>
</evidence>
<proteinExistence type="predicted"/>
<dbReference type="InterPro" id="IPR027417">
    <property type="entry name" value="P-loop_NTPase"/>
</dbReference>
<reference evidence="3 4" key="1">
    <citation type="journal article" date="2024" name="Chem. Sci.">
        <title>Discovery of a lagriamide polyketide by integrated genome mining, isotopic labeling, and untargeted metabolomics.</title>
        <authorList>
            <person name="Fergusson C.H."/>
            <person name="Saulog J."/>
            <person name="Paulo B.S."/>
            <person name="Wilson D.M."/>
            <person name="Liu D.Y."/>
            <person name="Morehouse N.J."/>
            <person name="Waterworth S."/>
            <person name="Barkei J."/>
            <person name="Gray C.A."/>
            <person name="Kwan J.C."/>
            <person name="Eustaquio A.S."/>
            <person name="Linington R.G."/>
        </authorList>
    </citation>
    <scope>NUCLEOTIDE SEQUENCE [LARGE SCALE GENOMIC DNA]</scope>
    <source>
        <strain evidence="3 4">RL17-338-BIF-B</strain>
    </source>
</reference>
<evidence type="ECO:0000313" key="4">
    <source>
        <dbReference type="Proteomes" id="UP001469089"/>
    </source>
</evidence>
<feature type="domain" description="ORC1/DEAH AAA+ ATPase" evidence="2">
    <location>
        <begin position="56"/>
        <end position="176"/>
    </location>
</feature>
<name>A0ABV1LWD6_9BURK</name>
<sequence>MSSEYSPEWRNSQILNHPIFMQNLLGCLWTGPVQQLYQQVSRCMILRQSAYLEESTGKGKSIAMEFAVERLSQVAGELPCVSFKAQKNDDPSGRGFYKGLLTSVHHNKIDGETSNLQLRAKRRVEELGVNSPSGTVILWVDEAQELNVADFLFLRDLQNGLRGVHADLLVFMTGEKPFLHRRIEEAKWSASPAVIDRFAMKRLSLGGYGLDEVRELFGLIDTAVWPAASGITWTQFFFPKAFEAGFRLHTQAIACTGALESAKLLSRDGYCQARLLKMVVQRFMLDQARHDNAEFVATPDAWRDAVSDAMGANTDEADDTEDDGKGGRSGR</sequence>
<comment type="caution">
    <text evidence="3">The sequence shown here is derived from an EMBL/GenBank/DDBJ whole genome shotgun (WGS) entry which is preliminary data.</text>
</comment>